<keyword evidence="1" id="KW-0175">Coiled coil</keyword>
<dbReference type="AlphaFoldDB" id="A0AAV5LPV1"/>
<feature type="compositionally biased region" description="Polar residues" evidence="2">
    <location>
        <begin position="507"/>
        <end position="516"/>
    </location>
</feature>
<evidence type="ECO:0000259" key="3">
    <source>
        <dbReference type="Pfam" id="PF04195"/>
    </source>
</evidence>
<evidence type="ECO:0000256" key="1">
    <source>
        <dbReference type="SAM" id="Coils"/>
    </source>
</evidence>
<feature type="coiled-coil region" evidence="1">
    <location>
        <begin position="597"/>
        <end position="699"/>
    </location>
</feature>
<feature type="region of interest" description="Disordered" evidence="2">
    <location>
        <begin position="105"/>
        <end position="149"/>
    </location>
</feature>
<feature type="compositionally biased region" description="Low complexity" evidence="2">
    <location>
        <begin position="444"/>
        <end position="455"/>
    </location>
</feature>
<organism evidence="4 5">
    <name type="scientific">Rubroshorea leprosula</name>
    <dbReference type="NCBI Taxonomy" id="152421"/>
    <lineage>
        <taxon>Eukaryota</taxon>
        <taxon>Viridiplantae</taxon>
        <taxon>Streptophyta</taxon>
        <taxon>Embryophyta</taxon>
        <taxon>Tracheophyta</taxon>
        <taxon>Spermatophyta</taxon>
        <taxon>Magnoliopsida</taxon>
        <taxon>eudicotyledons</taxon>
        <taxon>Gunneridae</taxon>
        <taxon>Pentapetalae</taxon>
        <taxon>rosids</taxon>
        <taxon>malvids</taxon>
        <taxon>Malvales</taxon>
        <taxon>Dipterocarpaceae</taxon>
        <taxon>Rubroshorea</taxon>
    </lineage>
</organism>
<proteinExistence type="predicted"/>
<accession>A0AAV5LPV1</accession>
<evidence type="ECO:0000256" key="2">
    <source>
        <dbReference type="SAM" id="MobiDB-lite"/>
    </source>
</evidence>
<dbReference type="InterPro" id="IPR007321">
    <property type="entry name" value="Transposase_28"/>
</dbReference>
<gene>
    <name evidence="4" type="ORF">SLEP1_g46733</name>
</gene>
<sequence length="845" mass="93036">MTDSFNSLLPTLAMAELKGNTKRGELTSLKGWRRADILSRTSISEISEEIRLISPYPSVFPVINAGSAFEGPEHSSVRNQASDHTPDHYFQVKWILLEDLQSYEDSPETMASEGSASSSARDDGGDHPTALSSSSSTEETPNREEGMGDVVSSVSDQLVVGEWEGVTIPGRLSNLRKAPKDLPVGFKFKAALHHEVADCVPSISGYKRLEEMVRAYHIPKTILLRTGRQNERACTVSQTGWIPIYVDHFDAGLRFPLLGLIFDLLTDYELALTQLTPNSIRFIIGFMLLCTKLEVPAKAIVFRSLFQCQLCLNSKGAKWYYLSGREKSQLFRNVRNKVARWKRQFIFVRDTRAERISNDLAAWLSEWHTPNAHINYPQLLPRDVDLKNQLLEYAKRESLIDLEALVTLEQPAVFGFVDVTNLFSEGEMSSILECQRQRAHSSRGRGASSTSSASRPRAEHRVDAAAPSARRHAREETEREEDEVPLARRRTRGGTQPAQAARPATVRSPNAPSATTRAAIEPASALASMSSPKIAYPKGFSYVRVECQPAMVQGMHSFVPPADSKRAKAFVQQHGGQVAMIKLMDAFSYAVVLFESEQGARTQNSKLNANYKQLAAEKASLVDDVNRLQGSEMANRVAAAESQAEELVNRINELKEELERARAERESGIQAAKDEAARVAEADKNLSATKEALNELKASHVRSVGIARAQRAEWLVGSSTFQDAVAVASANMTTEIYNEIHGKVLHHRLDFPIHKLAFFDGEDIDEQVLEEGEGPVGLPSFDGWVEGAPVAEQEPSSTPPDSQPAVVPARSPVMAPASEVAARSPPNRSSSPIADASMPVDLTDD</sequence>
<feature type="domain" description="Transposase (putative) gypsy type" evidence="3">
    <location>
        <begin position="245"/>
        <end position="308"/>
    </location>
</feature>
<keyword evidence="5" id="KW-1185">Reference proteome</keyword>
<feature type="region of interest" description="Disordered" evidence="2">
    <location>
        <begin position="434"/>
        <end position="516"/>
    </location>
</feature>
<reference evidence="4 5" key="1">
    <citation type="journal article" date="2021" name="Commun. Biol.">
        <title>The genome of Shorea leprosula (Dipterocarpaceae) highlights the ecological relevance of drought in aseasonal tropical rainforests.</title>
        <authorList>
            <person name="Ng K.K.S."/>
            <person name="Kobayashi M.J."/>
            <person name="Fawcett J.A."/>
            <person name="Hatakeyama M."/>
            <person name="Paape T."/>
            <person name="Ng C.H."/>
            <person name="Ang C.C."/>
            <person name="Tnah L.H."/>
            <person name="Lee C.T."/>
            <person name="Nishiyama T."/>
            <person name="Sese J."/>
            <person name="O'Brien M.J."/>
            <person name="Copetti D."/>
            <person name="Mohd Noor M.I."/>
            <person name="Ong R.C."/>
            <person name="Putra M."/>
            <person name="Sireger I.Z."/>
            <person name="Indrioko S."/>
            <person name="Kosugi Y."/>
            <person name="Izuno A."/>
            <person name="Isagi Y."/>
            <person name="Lee S.L."/>
            <person name="Shimizu K.K."/>
        </authorList>
    </citation>
    <scope>NUCLEOTIDE SEQUENCE [LARGE SCALE GENOMIC DNA]</scope>
    <source>
        <strain evidence="4">214</strain>
    </source>
</reference>
<evidence type="ECO:0000313" key="4">
    <source>
        <dbReference type="EMBL" id="GKV38874.1"/>
    </source>
</evidence>
<evidence type="ECO:0000313" key="5">
    <source>
        <dbReference type="Proteomes" id="UP001054252"/>
    </source>
</evidence>
<dbReference type="Proteomes" id="UP001054252">
    <property type="component" value="Unassembled WGS sequence"/>
</dbReference>
<comment type="caution">
    <text evidence="4">The sequence shown here is derived from an EMBL/GenBank/DDBJ whole genome shotgun (WGS) entry which is preliminary data.</text>
</comment>
<dbReference type="EMBL" id="BPVZ01000131">
    <property type="protein sequence ID" value="GKV38874.1"/>
    <property type="molecule type" value="Genomic_DNA"/>
</dbReference>
<dbReference type="Pfam" id="PF04195">
    <property type="entry name" value="Transposase_28"/>
    <property type="match status" value="1"/>
</dbReference>
<name>A0AAV5LPV1_9ROSI</name>
<feature type="region of interest" description="Disordered" evidence="2">
    <location>
        <begin position="790"/>
        <end position="845"/>
    </location>
</feature>
<feature type="compositionally biased region" description="Low complexity" evidence="2">
    <location>
        <begin position="823"/>
        <end position="832"/>
    </location>
</feature>
<protein>
    <recommendedName>
        <fullName evidence="3">Transposase (putative) gypsy type domain-containing protein</fullName>
    </recommendedName>
</protein>